<comment type="caution">
    <text evidence="1">The sequence shown here is derived from an EMBL/GenBank/DDBJ whole genome shotgun (WGS) entry which is preliminary data.</text>
</comment>
<dbReference type="RefSeq" id="WP_068004254.1">
    <property type="nucleotide sequence ID" value="NZ_FOFM01000005.1"/>
</dbReference>
<dbReference type="PATRIC" id="fig|989403.3.peg.1473"/>
<accession>A0A166A1H5</accession>
<dbReference type="AlphaFoldDB" id="A0A166A1H5"/>
<keyword evidence="2" id="KW-1185">Reference proteome</keyword>
<protein>
    <submittedName>
        <fullName evidence="1">Uncharacterized protein</fullName>
    </submittedName>
</protein>
<evidence type="ECO:0000313" key="1">
    <source>
        <dbReference type="EMBL" id="KZL20526.1"/>
    </source>
</evidence>
<sequence length="122" mass="13770">MFGQMLQHELPGMRLSFGTCRNGLEVIAKVRADGEWARSSQAGLTLEEGGADFVTVQAAVELQRLRDAERQGYIGLDHNSNRYCFEKDISEYTPETALENLKIEVCSMRGASRWRKLCKITI</sequence>
<reference evidence="1 2" key="1">
    <citation type="journal article" date="2016" name="Front. Microbiol.">
        <title>Comparative Genomic Analysis Reveals a Diverse Repertoire of Genes Involved in Prokaryote-Eukaryote Interactions within the Pseudovibrio Genus.</title>
        <authorList>
            <person name="Romano S."/>
            <person name="Fernandez-Guerra A."/>
            <person name="Reen F.J."/>
            <person name="Glockner F.O."/>
            <person name="Crowley S.P."/>
            <person name="O'Sullivan O."/>
            <person name="Cotter P.D."/>
            <person name="Adams C."/>
            <person name="Dobson A.D."/>
            <person name="O'Gara F."/>
        </authorList>
    </citation>
    <scope>NUCLEOTIDE SEQUENCE [LARGE SCALE GENOMIC DNA]</scope>
    <source>
        <strain evidence="1 2">Ad2</strain>
    </source>
</reference>
<proteinExistence type="predicted"/>
<gene>
    <name evidence="1" type="ORF">PsAD2_01381</name>
</gene>
<organism evidence="1 2">
    <name type="scientific">Pseudovibrio axinellae</name>
    <dbReference type="NCBI Taxonomy" id="989403"/>
    <lineage>
        <taxon>Bacteria</taxon>
        <taxon>Pseudomonadati</taxon>
        <taxon>Pseudomonadota</taxon>
        <taxon>Alphaproteobacteria</taxon>
        <taxon>Hyphomicrobiales</taxon>
        <taxon>Stappiaceae</taxon>
        <taxon>Pseudovibrio</taxon>
    </lineage>
</organism>
<name>A0A166A1H5_9HYPH</name>
<dbReference type="Proteomes" id="UP000076577">
    <property type="component" value="Unassembled WGS sequence"/>
</dbReference>
<dbReference type="OrthoDB" id="6795932at2"/>
<dbReference type="EMBL" id="LMCB01000007">
    <property type="protein sequence ID" value="KZL20526.1"/>
    <property type="molecule type" value="Genomic_DNA"/>
</dbReference>
<evidence type="ECO:0000313" key="2">
    <source>
        <dbReference type="Proteomes" id="UP000076577"/>
    </source>
</evidence>